<reference evidence="1" key="2">
    <citation type="submission" date="2015-11" db="EMBL/GenBank/DDBJ databases">
        <authorList>
            <person name="Zhang Y."/>
            <person name="Guo Z."/>
        </authorList>
    </citation>
    <scope>NUCLEOTIDE SEQUENCE</scope>
    <source>
        <strain evidence="1">1</strain>
    </source>
</reference>
<keyword evidence="1" id="KW-0548">Nucleotidyltransferase</keyword>
<dbReference type="RefSeq" id="WP_034327033.1">
    <property type="nucleotide sequence ID" value="NZ_CAJTQN010000002.1"/>
</dbReference>
<dbReference type="PATRIC" id="fig|76936.10.peg.1594"/>
<keyword evidence="1" id="KW-0808">Transferase</keyword>
<dbReference type="EC" id="2.7.7.7" evidence="1"/>
<evidence type="ECO:0000313" key="3">
    <source>
        <dbReference type="Proteomes" id="UP000029925"/>
    </source>
</evidence>
<organism evidence="1 4">
    <name type="scientific">Helicobacter typhlonius</name>
    <dbReference type="NCBI Taxonomy" id="76936"/>
    <lineage>
        <taxon>Bacteria</taxon>
        <taxon>Pseudomonadati</taxon>
        <taxon>Campylobacterota</taxon>
        <taxon>Epsilonproteobacteria</taxon>
        <taxon>Campylobacterales</taxon>
        <taxon>Helicobacteraceae</taxon>
        <taxon>Helicobacter</taxon>
    </lineage>
</organism>
<evidence type="ECO:0000313" key="2">
    <source>
        <dbReference type="EMBL" id="TLD79181.1"/>
    </source>
</evidence>
<dbReference type="Proteomes" id="UP000029925">
    <property type="component" value="Unassembled WGS sequence"/>
</dbReference>
<dbReference type="KEGG" id="hty:BN2458_PEG1633"/>
<evidence type="ECO:0000313" key="4">
    <source>
        <dbReference type="Proteomes" id="UP000064525"/>
    </source>
</evidence>
<gene>
    <name evidence="1" type="ORF">BN2458_PEG1633</name>
    <name evidence="2" type="ORF">LS75_002470</name>
</gene>
<dbReference type="OrthoDB" id="9811073at2"/>
<name>A0A099UBX8_9HELI</name>
<protein>
    <submittedName>
        <fullName evidence="2">DNA polymerase III subunit delta</fullName>
    </submittedName>
    <submittedName>
        <fullName evidence="1">DNA poymerase III subunit delta</fullName>
        <ecNumber evidence="1">2.7.7.7</ecNumber>
    </submittedName>
</protein>
<accession>A0A099UBX8</accession>
<dbReference type="Proteomes" id="UP000064525">
    <property type="component" value="Chromosome I"/>
</dbReference>
<dbReference type="Pfam" id="PF13177">
    <property type="entry name" value="DNA_pol3_delta2"/>
    <property type="match status" value="1"/>
</dbReference>
<dbReference type="GO" id="GO:0003887">
    <property type="term" value="F:DNA-directed DNA polymerase activity"/>
    <property type="evidence" value="ECO:0007669"/>
    <property type="project" value="UniProtKB-EC"/>
</dbReference>
<dbReference type="STRING" id="76936.BN2458_PEG1633"/>
<dbReference type="AlphaFoldDB" id="A0A099UBX8"/>
<dbReference type="NCBIfam" id="NF006296">
    <property type="entry name" value="PRK08485.1"/>
    <property type="match status" value="1"/>
</dbReference>
<reference evidence="2 3" key="1">
    <citation type="journal article" date="2014" name="Genome Announc.">
        <title>Draft genome sequences of eight enterohepatic helicobacter species isolated from both laboratory and wild rodents.</title>
        <authorList>
            <person name="Sheh A."/>
            <person name="Shen Z."/>
            <person name="Fox J.G."/>
        </authorList>
    </citation>
    <scope>NUCLEOTIDE SEQUENCE [LARGE SCALE GENOMIC DNA]</scope>
    <source>
        <strain evidence="2 3">MIT 98-6810</strain>
    </source>
</reference>
<dbReference type="GeneID" id="78151795"/>
<sequence>MTGIIHITPFAKELIDELIAEREEQYYEIFEREDFKIDDAKEVIAKSYLTYEQEMLIIICANKYNIAAQNALLKIIEEPPPLVQFIIIAKNKNALIPTIRSRMSITIHKHKAEMPPFELDVSRLSLESIYNFCKQNDSAQHSKEDIKLRIQSLLFALYEAQIKLTQKELTLFDRAIALNQNDATEKQNYIFLPLLLRIYHKQKGRQ</sequence>
<dbReference type="SUPFAM" id="SSF52540">
    <property type="entry name" value="P-loop containing nucleoside triphosphate hydrolases"/>
    <property type="match status" value="1"/>
</dbReference>
<dbReference type="Gene3D" id="3.40.50.300">
    <property type="entry name" value="P-loop containing nucleotide triphosphate hydrolases"/>
    <property type="match status" value="1"/>
</dbReference>
<keyword evidence="3" id="KW-1185">Reference proteome</keyword>
<reference evidence="4" key="3">
    <citation type="submission" date="2015-11" db="EMBL/GenBank/DDBJ databases">
        <authorList>
            <person name="Anvar S.Y."/>
        </authorList>
    </citation>
    <scope>NUCLEOTIDE SEQUENCE [LARGE SCALE GENOMIC DNA]</scope>
</reference>
<dbReference type="InterPro" id="IPR027417">
    <property type="entry name" value="P-loop_NTPase"/>
</dbReference>
<dbReference type="EMBL" id="LN907858">
    <property type="protein sequence ID" value="CUU40516.1"/>
    <property type="molecule type" value="Genomic_DNA"/>
</dbReference>
<dbReference type="EMBL" id="JRPF02000002">
    <property type="protein sequence ID" value="TLD79181.1"/>
    <property type="molecule type" value="Genomic_DNA"/>
</dbReference>
<evidence type="ECO:0000313" key="1">
    <source>
        <dbReference type="EMBL" id="CUU40516.1"/>
    </source>
</evidence>
<proteinExistence type="predicted"/>